<proteinExistence type="predicted"/>
<name>A0AA45KFY0_9LACT</name>
<dbReference type="RefSeq" id="WP_205871716.1">
    <property type="nucleotide sequence ID" value="NZ_CP070872.1"/>
</dbReference>
<sequence>MRKVIKQQLAGVLLIPGLLGAVGYTVVKAASEDEAGTKTTQKTLQPVVVPIGGFSSFEDKSSDATATSEVSSLSSSETSSSQNDFSGISPAIAVSTFKDSYSELEADSDVLHIHTKAHGNGTGVLQAYRQEITIDPEIAKEFFSTDNYKQYIHGKAYRTKDAVWPLNGTKEYDIATELWGKGSWIYTGDTMNYDSKAGCIYFKTSQYTVQLASGVDMEVDMYIDLGQWSKDTGKLIERKDNYSIQTKTDANSAALGFTSKVVGSVASDGIEDSWIENPVEPTTLYYLTEKNSYFYGNGLQDESNEHPTDYDIELSVNGIPYKYVQMATADGGTNARGETIKKGDWDFDFGSYLNEGDVVTARVRGRESEENSSGVKPTKYSTIAYPTDATNIISWKDWKVEEPTMPILYEDDLIIALHTPVQNQQLGRTYKLIVTVNDEEVYNKPVKDDMDVNVPYLSGLVKGDVVKAKIVGSQDGEEDKDSSSISTTVITQADETYDNWQVQDAVINGPLYEGGTAISGYVPIQNRAVGRNYDLEVYLGDELIIDQKNIDVALKTYYFSYALSELDTDQERALAYGDKIKAVVIGHQPDDTDEKGNVTATYPDKQATSTLTVAETTGYEDWSVASPTLDPMKDTDTVITGNIGKQNTDAGRTYEVALSVDDEDPIYVTPAEDGTFKLDDVHLQEGQVITAKVIGHQDKREDKVSEETQATVGDATNYKGWKVEKPTVDDLDTTDTVITGNIGNQDKDYDRNYTVEVFVNGSSKGQAKVEADGTFTSDKLTLSEGDKVTAKVTGHQTGKEDKSETSDEVVVVYKVAYEDWKVEQATIHELTAGKVTISGNIGNQNKDFDRNYEVEIFVNGNSKGQATLLENGTFTTKALQLAKGDEVQAKVIGHQEGKEDKTSLSEIVTVSGTEGGNRVDSTGMITFIPGDETTNPGVVDPENPGGGVEPEIPGVAGSIALDYASDLDFGSHKISTTDSTYYASTDKTTGGADFVAMHDLRGAGEWSITVTQSNQFTNQKAVELSGAQISFEKAIAVNTGIETGVGADMPSAVNITNLMIGSPSLVMSSNEAGSYGTYATKYGTKSDYLGNEEGGPISLSVPAGAAQVGDYQSTLEYSLNVVPN</sequence>
<evidence type="ECO:0000313" key="3">
    <source>
        <dbReference type="Proteomes" id="UP000663608"/>
    </source>
</evidence>
<dbReference type="Proteomes" id="UP000663608">
    <property type="component" value="Chromosome"/>
</dbReference>
<evidence type="ECO:0000259" key="1">
    <source>
        <dbReference type="Pfam" id="PF13731"/>
    </source>
</evidence>
<evidence type="ECO:0000313" key="2">
    <source>
        <dbReference type="EMBL" id="QSE76276.1"/>
    </source>
</evidence>
<dbReference type="Pfam" id="PF13731">
    <property type="entry name" value="WxL"/>
    <property type="match status" value="1"/>
</dbReference>
<reference evidence="2 3" key="1">
    <citation type="submission" date="2021-02" db="EMBL/GenBank/DDBJ databases">
        <title>Complete genome sequence of Lactococcus lactis strain K_LL004.</title>
        <authorList>
            <person name="Kim H.B."/>
        </authorList>
    </citation>
    <scope>NUCLEOTIDE SEQUENCE [LARGE SCALE GENOMIC DNA]</scope>
    <source>
        <strain evidence="2 3">K_LL004</strain>
    </source>
</reference>
<gene>
    <name evidence="2" type="ORF">JW886_07335</name>
</gene>
<protein>
    <submittedName>
        <fullName evidence="2">WxL domain-containing protein</fullName>
    </submittedName>
</protein>
<dbReference type="InterPro" id="IPR027994">
    <property type="entry name" value="WxL_dom"/>
</dbReference>
<keyword evidence="3" id="KW-1185">Reference proteome</keyword>
<accession>A0AA45KFY0</accession>
<dbReference type="KEGG" id="lti:JW886_07335"/>
<dbReference type="EMBL" id="CP070872">
    <property type="protein sequence ID" value="QSE76276.1"/>
    <property type="molecule type" value="Genomic_DNA"/>
</dbReference>
<feature type="domain" description="WxL" evidence="1">
    <location>
        <begin position="918"/>
        <end position="1123"/>
    </location>
</feature>
<dbReference type="AlphaFoldDB" id="A0AA45KFY0"/>
<organism evidence="2 3">
    <name type="scientific">Lactococcus taiwanensis</name>
    <dbReference type="NCBI Taxonomy" id="1151742"/>
    <lineage>
        <taxon>Bacteria</taxon>
        <taxon>Bacillati</taxon>
        <taxon>Bacillota</taxon>
        <taxon>Bacilli</taxon>
        <taxon>Lactobacillales</taxon>
        <taxon>Streptococcaceae</taxon>
        <taxon>Lactococcus</taxon>
    </lineage>
</organism>